<dbReference type="EMBL" id="CM055735">
    <property type="protein sequence ID" value="KAJ8007827.1"/>
    <property type="molecule type" value="Genomic_DNA"/>
</dbReference>
<gene>
    <name evidence="1" type="ORF">DPEC_G00098240</name>
</gene>
<sequence>SPVSLVFVGSLLLVPVSDFQHPQTLIVTFCLPNAVVFSTVCLRILVKTTAVYTLVPPSAPEGEPLPIQAQCPAPWGRAPT</sequence>
<name>A0ACC2GWF1_DALPE</name>
<dbReference type="Proteomes" id="UP001157502">
    <property type="component" value="Chromosome 8"/>
</dbReference>
<evidence type="ECO:0000313" key="2">
    <source>
        <dbReference type="Proteomes" id="UP001157502"/>
    </source>
</evidence>
<protein>
    <submittedName>
        <fullName evidence="1">Uncharacterized protein</fullName>
    </submittedName>
</protein>
<feature type="non-terminal residue" evidence="1">
    <location>
        <position position="1"/>
    </location>
</feature>
<proteinExistence type="predicted"/>
<reference evidence="1" key="1">
    <citation type="submission" date="2021-05" db="EMBL/GenBank/DDBJ databases">
        <authorList>
            <person name="Pan Q."/>
            <person name="Jouanno E."/>
            <person name="Zahm M."/>
            <person name="Klopp C."/>
            <person name="Cabau C."/>
            <person name="Louis A."/>
            <person name="Berthelot C."/>
            <person name="Parey E."/>
            <person name="Roest Crollius H."/>
            <person name="Montfort J."/>
            <person name="Robinson-Rechavi M."/>
            <person name="Bouchez O."/>
            <person name="Lampietro C."/>
            <person name="Lopez Roques C."/>
            <person name="Donnadieu C."/>
            <person name="Postlethwait J."/>
            <person name="Bobe J."/>
            <person name="Dillon D."/>
            <person name="Chandos A."/>
            <person name="von Hippel F."/>
            <person name="Guiguen Y."/>
        </authorList>
    </citation>
    <scope>NUCLEOTIDE SEQUENCE</scope>
    <source>
        <strain evidence="1">YG-Jan2019</strain>
    </source>
</reference>
<accession>A0ACC2GWF1</accession>
<comment type="caution">
    <text evidence="1">The sequence shown here is derived from an EMBL/GenBank/DDBJ whole genome shotgun (WGS) entry which is preliminary data.</text>
</comment>
<keyword evidence="2" id="KW-1185">Reference proteome</keyword>
<evidence type="ECO:0000313" key="1">
    <source>
        <dbReference type="EMBL" id="KAJ8007827.1"/>
    </source>
</evidence>
<organism evidence="1 2">
    <name type="scientific">Dallia pectoralis</name>
    <name type="common">Alaska blackfish</name>
    <dbReference type="NCBI Taxonomy" id="75939"/>
    <lineage>
        <taxon>Eukaryota</taxon>
        <taxon>Metazoa</taxon>
        <taxon>Chordata</taxon>
        <taxon>Craniata</taxon>
        <taxon>Vertebrata</taxon>
        <taxon>Euteleostomi</taxon>
        <taxon>Actinopterygii</taxon>
        <taxon>Neopterygii</taxon>
        <taxon>Teleostei</taxon>
        <taxon>Protacanthopterygii</taxon>
        <taxon>Esociformes</taxon>
        <taxon>Umbridae</taxon>
        <taxon>Dallia</taxon>
    </lineage>
</organism>